<name>A0A6J5KT02_9CAUD</name>
<gene>
    <name evidence="1" type="ORF">UFOVP45_95</name>
</gene>
<protein>
    <submittedName>
        <fullName evidence="1">Uncharacterized protein</fullName>
    </submittedName>
</protein>
<sequence length="100" mass="11929">MEMCSIDGCAGQIHARGLCNTHYNAQLRATRKTEQEGKPVVPKICIEPDCQETQFKSYRCQPHFKVYTLEYYRAYREAHEVVDDLDYEDFWLWVKDYLKL</sequence>
<dbReference type="EMBL" id="LR796175">
    <property type="protein sequence ID" value="CAB4124007.1"/>
    <property type="molecule type" value="Genomic_DNA"/>
</dbReference>
<accession>A0A6J5KT02</accession>
<evidence type="ECO:0000313" key="1">
    <source>
        <dbReference type="EMBL" id="CAB4124007.1"/>
    </source>
</evidence>
<reference evidence="1" key="1">
    <citation type="submission" date="2020-04" db="EMBL/GenBank/DDBJ databases">
        <authorList>
            <person name="Chiriac C."/>
            <person name="Salcher M."/>
            <person name="Ghai R."/>
            <person name="Kavagutti S V."/>
        </authorList>
    </citation>
    <scope>NUCLEOTIDE SEQUENCE</scope>
</reference>
<proteinExistence type="predicted"/>
<organism evidence="1">
    <name type="scientific">uncultured Caudovirales phage</name>
    <dbReference type="NCBI Taxonomy" id="2100421"/>
    <lineage>
        <taxon>Viruses</taxon>
        <taxon>Duplodnaviria</taxon>
        <taxon>Heunggongvirae</taxon>
        <taxon>Uroviricota</taxon>
        <taxon>Caudoviricetes</taxon>
        <taxon>Peduoviridae</taxon>
        <taxon>Maltschvirus</taxon>
        <taxon>Maltschvirus maltsch</taxon>
    </lineage>
</organism>